<dbReference type="PATRIC" id="fig|545697.3.peg.2788"/>
<name>L1Q7Y5_9CLOT</name>
<evidence type="ECO:0000313" key="1">
    <source>
        <dbReference type="EMBL" id="EKY24078.1"/>
    </source>
</evidence>
<accession>L1Q7Y5</accession>
<dbReference type="AlphaFoldDB" id="L1Q7Y5"/>
<comment type="caution">
    <text evidence="1">The sequence shown here is derived from an EMBL/GenBank/DDBJ whole genome shotgun (WGS) entry which is preliminary data.</text>
</comment>
<proteinExistence type="predicted"/>
<protein>
    <submittedName>
        <fullName evidence="1">Uncharacterized protein</fullName>
    </submittedName>
</protein>
<reference evidence="1 2" key="1">
    <citation type="submission" date="2012-05" db="EMBL/GenBank/DDBJ databases">
        <authorList>
            <person name="Weinstock G."/>
            <person name="Sodergren E."/>
            <person name="Lobos E.A."/>
            <person name="Fulton L."/>
            <person name="Fulton R."/>
            <person name="Courtney L."/>
            <person name="Fronick C."/>
            <person name="O'Laughlin M."/>
            <person name="Godfrey J."/>
            <person name="Wilson R.M."/>
            <person name="Miner T."/>
            <person name="Farmer C."/>
            <person name="Delehaunty K."/>
            <person name="Cordes M."/>
            <person name="Minx P."/>
            <person name="Tomlinson C."/>
            <person name="Chen J."/>
            <person name="Wollam A."/>
            <person name="Pepin K.H."/>
            <person name="Bhonagiri V."/>
            <person name="Zhang X."/>
            <person name="Suruliraj S."/>
            <person name="Warren W."/>
            <person name="Mitreva M."/>
            <person name="Mardis E.R."/>
            <person name="Wilson R.K."/>
        </authorList>
    </citation>
    <scope>NUCLEOTIDE SEQUENCE [LARGE SCALE GENOMIC DNA]</scope>
    <source>
        <strain evidence="1 2">DSM 1785</strain>
    </source>
</reference>
<sequence length="50" mass="6173">MRNLKEYIKDLEVNVLKDLLEQYKWETECKLDSHLEKINLIEKELKLRLN</sequence>
<dbReference type="EMBL" id="AMEZ01000091">
    <property type="protein sequence ID" value="EKY24078.1"/>
    <property type="molecule type" value="Genomic_DNA"/>
</dbReference>
<dbReference type="HOGENOM" id="CLU_3116313_0_0_9"/>
<dbReference type="RefSeq" id="WP_005215054.1">
    <property type="nucleotide sequence ID" value="NZ_KB291681.1"/>
</dbReference>
<organism evidence="1 2">
    <name type="scientific">Clostridium celatum DSM 1785</name>
    <dbReference type="NCBI Taxonomy" id="545697"/>
    <lineage>
        <taxon>Bacteria</taxon>
        <taxon>Bacillati</taxon>
        <taxon>Bacillota</taxon>
        <taxon>Clostridia</taxon>
        <taxon>Eubacteriales</taxon>
        <taxon>Clostridiaceae</taxon>
        <taxon>Clostridium</taxon>
    </lineage>
</organism>
<keyword evidence="2" id="KW-1185">Reference proteome</keyword>
<evidence type="ECO:0000313" key="2">
    <source>
        <dbReference type="Proteomes" id="UP000010420"/>
    </source>
</evidence>
<gene>
    <name evidence="1" type="ORF">HMPREF0216_02837</name>
</gene>
<dbReference type="Proteomes" id="UP000010420">
    <property type="component" value="Unassembled WGS sequence"/>
</dbReference>
<dbReference type="STRING" id="545697.HMPREF0216_02837"/>